<dbReference type="Pfam" id="PF00005">
    <property type="entry name" value="ABC_tran"/>
    <property type="match status" value="1"/>
</dbReference>
<accession>A0A383VY10</accession>
<dbReference type="InterPro" id="IPR027417">
    <property type="entry name" value="P-loop_NTPase"/>
</dbReference>
<evidence type="ECO:0000313" key="8">
    <source>
        <dbReference type="Proteomes" id="UP000256970"/>
    </source>
</evidence>
<name>A0A383VY10_TETOB</name>
<evidence type="ECO:0000313" key="7">
    <source>
        <dbReference type="EMBL" id="SZX69810.1"/>
    </source>
</evidence>
<keyword evidence="8" id="KW-1185">Reference proteome</keyword>
<dbReference type="SUPFAM" id="SSF52540">
    <property type="entry name" value="P-loop containing nucleoside triphosphate hydrolases"/>
    <property type="match status" value="1"/>
</dbReference>
<feature type="compositionally biased region" description="Low complexity" evidence="5">
    <location>
        <begin position="23"/>
        <end position="37"/>
    </location>
</feature>
<dbReference type="InterPro" id="IPR013611">
    <property type="entry name" value="Transp-assoc_OB_typ2"/>
</dbReference>
<dbReference type="PROSITE" id="PS50893">
    <property type="entry name" value="ABC_TRANSPORTER_2"/>
    <property type="match status" value="1"/>
</dbReference>
<dbReference type="STRING" id="3088.A0A383VY10"/>
<dbReference type="GO" id="GO:0016887">
    <property type="term" value="F:ATP hydrolysis activity"/>
    <property type="evidence" value="ECO:0007669"/>
    <property type="project" value="InterPro"/>
</dbReference>
<dbReference type="PROSITE" id="PS00211">
    <property type="entry name" value="ABC_TRANSPORTER_1"/>
    <property type="match status" value="1"/>
</dbReference>
<feature type="region of interest" description="Disordered" evidence="5">
    <location>
        <begin position="58"/>
        <end position="95"/>
    </location>
</feature>
<dbReference type="InterPro" id="IPR050093">
    <property type="entry name" value="ABC_SmlMolc_Importer"/>
</dbReference>
<dbReference type="AlphaFoldDB" id="A0A383VY10"/>
<protein>
    <recommendedName>
        <fullName evidence="6">ABC transporter domain-containing protein</fullName>
    </recommendedName>
</protein>
<dbReference type="GO" id="GO:0005524">
    <property type="term" value="F:ATP binding"/>
    <property type="evidence" value="ECO:0007669"/>
    <property type="project" value="UniProtKB-KW"/>
</dbReference>
<gene>
    <name evidence="7" type="ORF">BQ4739_LOCUS10082</name>
</gene>
<dbReference type="GO" id="GO:0043190">
    <property type="term" value="C:ATP-binding cassette (ABC) transporter complex"/>
    <property type="evidence" value="ECO:0007669"/>
    <property type="project" value="InterPro"/>
</dbReference>
<organism evidence="7 8">
    <name type="scientific">Tetradesmus obliquus</name>
    <name type="common">Green alga</name>
    <name type="synonym">Acutodesmus obliquus</name>
    <dbReference type="NCBI Taxonomy" id="3088"/>
    <lineage>
        <taxon>Eukaryota</taxon>
        <taxon>Viridiplantae</taxon>
        <taxon>Chlorophyta</taxon>
        <taxon>core chlorophytes</taxon>
        <taxon>Chlorophyceae</taxon>
        <taxon>CS clade</taxon>
        <taxon>Sphaeropleales</taxon>
        <taxon>Scenedesmaceae</taxon>
        <taxon>Tetradesmus</taxon>
    </lineage>
</organism>
<dbReference type="Gene3D" id="3.40.50.300">
    <property type="entry name" value="P-loop containing nucleotide triphosphate hydrolases"/>
    <property type="match status" value="1"/>
</dbReference>
<feature type="region of interest" description="Disordered" evidence="5">
    <location>
        <begin position="1"/>
        <end position="37"/>
    </location>
</feature>
<proteinExistence type="predicted"/>
<dbReference type="FunFam" id="3.40.50.300:FF:000425">
    <property type="entry name" value="Probable ABC transporter, ATP-binding subunit"/>
    <property type="match status" value="1"/>
</dbReference>
<dbReference type="SUPFAM" id="SSF50331">
    <property type="entry name" value="MOP-like"/>
    <property type="match status" value="1"/>
</dbReference>
<evidence type="ECO:0000256" key="2">
    <source>
        <dbReference type="ARBA" id="ARBA00022741"/>
    </source>
</evidence>
<dbReference type="SMART" id="SM00382">
    <property type="entry name" value="AAA"/>
    <property type="match status" value="1"/>
</dbReference>
<evidence type="ECO:0000256" key="3">
    <source>
        <dbReference type="ARBA" id="ARBA00022840"/>
    </source>
</evidence>
<keyword evidence="1" id="KW-0813">Transport</keyword>
<dbReference type="PANTHER" id="PTHR42781:SF4">
    <property type="entry name" value="SPERMIDINE_PUTRESCINE IMPORT ATP-BINDING PROTEIN POTA"/>
    <property type="match status" value="1"/>
</dbReference>
<evidence type="ECO:0000256" key="4">
    <source>
        <dbReference type="ARBA" id="ARBA00023032"/>
    </source>
</evidence>
<feature type="domain" description="ABC transporter" evidence="6">
    <location>
        <begin position="118"/>
        <end position="351"/>
    </location>
</feature>
<dbReference type="InterPro" id="IPR003439">
    <property type="entry name" value="ABC_transporter-like_ATP-bd"/>
</dbReference>
<dbReference type="InterPro" id="IPR008995">
    <property type="entry name" value="Mo/tungstate-bd_C_term_dom"/>
</dbReference>
<dbReference type="PANTHER" id="PTHR42781">
    <property type="entry name" value="SPERMIDINE/PUTRESCINE IMPORT ATP-BINDING PROTEIN POTA"/>
    <property type="match status" value="1"/>
</dbReference>
<dbReference type="Pfam" id="PF08402">
    <property type="entry name" value="TOBE_2"/>
    <property type="match status" value="1"/>
</dbReference>
<evidence type="ECO:0000259" key="6">
    <source>
        <dbReference type="PROSITE" id="PS50893"/>
    </source>
</evidence>
<dbReference type="InterPro" id="IPR003593">
    <property type="entry name" value="AAA+_ATPase"/>
</dbReference>
<keyword evidence="3" id="KW-0067">ATP-binding</keyword>
<keyword evidence="2" id="KW-0547">Nucleotide-binding</keyword>
<reference evidence="7 8" key="1">
    <citation type="submission" date="2016-10" db="EMBL/GenBank/DDBJ databases">
        <authorList>
            <person name="Cai Z."/>
        </authorList>
    </citation>
    <scope>NUCLEOTIDE SEQUENCE [LARGE SCALE GENOMIC DNA]</scope>
</reference>
<dbReference type="InterPro" id="IPR017871">
    <property type="entry name" value="ABC_transporter-like_CS"/>
</dbReference>
<evidence type="ECO:0000256" key="5">
    <source>
        <dbReference type="SAM" id="MobiDB-lite"/>
    </source>
</evidence>
<sequence>MLPAGRAQALRSSRDSTACAAKPGPRSVGSSSRSSFPRRWVAVQALDTSALEEQQQQQQAAQLNGNGSSTAHQHRAAAAAGVSRPSGPTATLTDEDVNGMQLDGIQLEQQQQPTGLYVRVRGMVKHFNTAKGVFKAVDGVDVDIPPSSICALLGPSGSGKTTLLRLVAGLELPTGGKIYFDDLDATDLAVQDRQVGMVFQSYALFNHMTVSENIKFGLQVRKLPVDHDKRAADLLELVQLTGLGDRYPRQLSGGQRQRVALARALASNPRLLLLDEPFGALDAVVRKQLRAGLKEIVRSVGVTTIIVTHDQEEAFDLADQVVIFNRGLIEQSGSPNEIIKRPATPFVMGFVGDTNSVPAGCMLVRRSGFNPRLGKARVMFRPSDIRLSKEYVATLDGQQVTPATVNEAANMGWTMKYTLKFDDDVEVEFSVTRAQADKEFKLDVGQRIYVVVPPSAMMEFDETELGSAPII</sequence>
<evidence type="ECO:0000256" key="1">
    <source>
        <dbReference type="ARBA" id="ARBA00022448"/>
    </source>
</evidence>
<dbReference type="EMBL" id="FNXT01000956">
    <property type="protein sequence ID" value="SZX69810.1"/>
    <property type="molecule type" value="Genomic_DNA"/>
</dbReference>
<dbReference type="GO" id="GO:0022857">
    <property type="term" value="F:transmembrane transporter activity"/>
    <property type="evidence" value="ECO:0007669"/>
    <property type="project" value="InterPro"/>
</dbReference>
<keyword evidence="4" id="KW-0764">Sulfate transport</keyword>
<dbReference type="Proteomes" id="UP000256970">
    <property type="component" value="Unassembled WGS sequence"/>
</dbReference>